<sequence length="218" mass="24268">MKRRLNLLCLFVMLVLSYSVFSTLYDFGRGVSAGLKMAKNIKADKAAKNDNPALHLKLAAFTPDNFTCFTDSVYNEKTSSYVPAMYSQLIVSVKTNPSMCTMLISGILSLLEFISIALSVVFFIRIIISINKSDIFNWKNVSRLRWLGAALTFSFTCSLVALIISNYELADAFALKGYSMHLSELLSITTLVLGIISFIIAEVFAIGLRLQEEQELTI</sequence>
<feature type="transmembrane region" description="Helical" evidence="1">
    <location>
        <begin position="185"/>
        <end position="208"/>
    </location>
</feature>
<keyword evidence="1" id="KW-0812">Transmembrane</keyword>
<organism evidence="2 3">
    <name type="scientific">Bacteroides graminisolvens</name>
    <dbReference type="NCBI Taxonomy" id="477666"/>
    <lineage>
        <taxon>Bacteria</taxon>
        <taxon>Pseudomonadati</taxon>
        <taxon>Bacteroidota</taxon>
        <taxon>Bacteroidia</taxon>
        <taxon>Bacteroidales</taxon>
        <taxon>Bacteroidaceae</taxon>
        <taxon>Bacteroides</taxon>
    </lineage>
</organism>
<feature type="transmembrane region" description="Helical" evidence="1">
    <location>
        <begin position="144"/>
        <end position="165"/>
    </location>
</feature>
<dbReference type="Pfam" id="PF11188">
    <property type="entry name" value="DUF2975"/>
    <property type="match status" value="1"/>
</dbReference>
<dbReference type="InterPro" id="IPR021354">
    <property type="entry name" value="DUF2975"/>
</dbReference>
<evidence type="ECO:0000256" key="1">
    <source>
        <dbReference type="SAM" id="Phobius"/>
    </source>
</evidence>
<dbReference type="Proteomes" id="UP000263098">
    <property type="component" value="Unassembled WGS sequence"/>
</dbReference>
<comment type="caution">
    <text evidence="2">The sequence shown here is derived from an EMBL/GenBank/DDBJ whole genome shotgun (WGS) entry which is preliminary data.</text>
</comment>
<evidence type="ECO:0000313" key="3">
    <source>
        <dbReference type="Proteomes" id="UP000263098"/>
    </source>
</evidence>
<dbReference type="AlphaFoldDB" id="A0A3D2SED0"/>
<dbReference type="RefSeq" id="WP_277639471.1">
    <property type="nucleotide sequence ID" value="NZ_JAJUIH010000007.1"/>
</dbReference>
<keyword evidence="1" id="KW-0472">Membrane</keyword>
<feature type="transmembrane region" description="Helical" evidence="1">
    <location>
        <begin position="102"/>
        <end position="124"/>
    </location>
</feature>
<protein>
    <submittedName>
        <fullName evidence="2">DUF2975 domain-containing protein</fullName>
    </submittedName>
</protein>
<accession>A0A3D2SED0</accession>
<name>A0A3D2SED0_9BACE</name>
<evidence type="ECO:0000313" key="2">
    <source>
        <dbReference type="EMBL" id="HCK24607.1"/>
    </source>
</evidence>
<reference evidence="2 3" key="1">
    <citation type="journal article" date="2018" name="Nat. Biotechnol.">
        <title>A standardized bacterial taxonomy based on genome phylogeny substantially revises the tree of life.</title>
        <authorList>
            <person name="Parks D.H."/>
            <person name="Chuvochina M."/>
            <person name="Waite D.W."/>
            <person name="Rinke C."/>
            <person name="Skarshewski A."/>
            <person name="Chaumeil P.A."/>
            <person name="Hugenholtz P."/>
        </authorList>
    </citation>
    <scope>NUCLEOTIDE SEQUENCE [LARGE SCALE GENOMIC DNA]</scope>
    <source>
        <strain evidence="2">UBA9667</strain>
    </source>
</reference>
<gene>
    <name evidence="2" type="ORF">DHW31_07505</name>
</gene>
<dbReference type="EMBL" id="DPVG01000269">
    <property type="protein sequence ID" value="HCK24607.1"/>
    <property type="molecule type" value="Genomic_DNA"/>
</dbReference>
<keyword evidence="1" id="KW-1133">Transmembrane helix</keyword>
<proteinExistence type="predicted"/>